<dbReference type="InterPro" id="IPR003010">
    <property type="entry name" value="C-N_Hydrolase"/>
</dbReference>
<evidence type="ECO:0000313" key="3">
    <source>
        <dbReference type="EMBL" id="SET28144.1"/>
    </source>
</evidence>
<dbReference type="PANTHER" id="PTHR46044">
    <property type="entry name" value="NITRILASE"/>
    <property type="match status" value="1"/>
</dbReference>
<dbReference type="EMBL" id="FOHK01000006">
    <property type="protein sequence ID" value="SET28144.1"/>
    <property type="molecule type" value="Genomic_DNA"/>
</dbReference>
<dbReference type="Proteomes" id="UP000199308">
    <property type="component" value="Unassembled WGS sequence"/>
</dbReference>
<keyword evidence="4" id="KW-1185">Reference proteome</keyword>
<dbReference type="Pfam" id="PF00795">
    <property type="entry name" value="CN_hydrolase"/>
    <property type="match status" value="1"/>
</dbReference>
<accession>A0A1I0D7F1</accession>
<organism evidence="3 4">
    <name type="scientific">Thalassotalea agarivorans</name>
    <name type="common">Thalassomonas agarivorans</name>
    <dbReference type="NCBI Taxonomy" id="349064"/>
    <lineage>
        <taxon>Bacteria</taxon>
        <taxon>Pseudomonadati</taxon>
        <taxon>Pseudomonadota</taxon>
        <taxon>Gammaproteobacteria</taxon>
        <taxon>Alteromonadales</taxon>
        <taxon>Colwelliaceae</taxon>
        <taxon>Thalassotalea</taxon>
    </lineage>
</organism>
<comment type="similarity">
    <text evidence="1">Belongs to the carbon-nitrogen hydrolase superfamily. Nitrilase family.</text>
</comment>
<dbReference type="PANTHER" id="PTHR46044:SF1">
    <property type="entry name" value="CN HYDROLASE DOMAIN-CONTAINING PROTEIN"/>
    <property type="match status" value="1"/>
</dbReference>
<gene>
    <name evidence="3" type="ORF">SAMN05660429_01406</name>
</gene>
<dbReference type="SUPFAM" id="SSF56317">
    <property type="entry name" value="Carbon-nitrogen hydrolase"/>
    <property type="match status" value="1"/>
</dbReference>
<evidence type="ECO:0000259" key="2">
    <source>
        <dbReference type="PROSITE" id="PS50263"/>
    </source>
</evidence>
<reference evidence="3 4" key="1">
    <citation type="submission" date="2016-10" db="EMBL/GenBank/DDBJ databases">
        <authorList>
            <person name="de Groot N.N."/>
        </authorList>
    </citation>
    <scope>NUCLEOTIDE SEQUENCE [LARGE SCALE GENOMIC DNA]</scope>
    <source>
        <strain evidence="3 4">DSM 19706</strain>
    </source>
</reference>
<dbReference type="CDD" id="cd07564">
    <property type="entry name" value="nitrilases_CHs"/>
    <property type="match status" value="1"/>
</dbReference>
<dbReference type="GO" id="GO:0003824">
    <property type="term" value="F:catalytic activity"/>
    <property type="evidence" value="ECO:0007669"/>
    <property type="project" value="InterPro"/>
</dbReference>
<name>A0A1I0D7F1_THASX</name>
<dbReference type="Gene3D" id="3.60.110.10">
    <property type="entry name" value="Carbon-nitrogen hydrolase"/>
    <property type="match status" value="1"/>
</dbReference>
<evidence type="ECO:0000256" key="1">
    <source>
        <dbReference type="ARBA" id="ARBA00008129"/>
    </source>
</evidence>
<dbReference type="RefSeq" id="WP_093328786.1">
    <property type="nucleotide sequence ID" value="NZ_AP027363.1"/>
</dbReference>
<dbReference type="AlphaFoldDB" id="A0A1I0D7F1"/>
<evidence type="ECO:0000313" key="4">
    <source>
        <dbReference type="Proteomes" id="UP000199308"/>
    </source>
</evidence>
<feature type="domain" description="CN hydrolase" evidence="2">
    <location>
        <begin position="2"/>
        <end position="273"/>
    </location>
</feature>
<dbReference type="STRING" id="349064.SAMN05660429_01406"/>
<protein>
    <submittedName>
        <fullName evidence="3">Nitrilase</fullName>
    </submittedName>
</protein>
<dbReference type="InterPro" id="IPR044149">
    <property type="entry name" value="Nitrilases_CHs"/>
</dbReference>
<dbReference type="OrthoDB" id="9803803at2"/>
<dbReference type="PROSITE" id="PS50263">
    <property type="entry name" value="CN_HYDROLASE"/>
    <property type="match status" value="1"/>
</dbReference>
<proteinExistence type="inferred from homology"/>
<dbReference type="InterPro" id="IPR036526">
    <property type="entry name" value="C-N_Hydrolase_sf"/>
</dbReference>
<sequence>MTKIAVVQHTPTFLNSVATVNSMCETLIQLSEEKTKLAIFPEAHICGYPAWIWRLRPGGDWGTYTSLHKQLLEQAIHAQSPLLEQLKQCCLHHNIGVLFGCHDKDNASSGTLYNTTYLIDDSGVVINRHRKLMPTNPERMVWGFGDASGLNVVSMANVNLGSLICWENYMPLARYALYAQDIQLYIAPTYDSGEDWLKSMSHIAREGKCYVVTCGVAIKKDDICHDIPDIAGLYTEDNEWINAGDSAVFSPSGECIAGPISNEHGILPFELDIDSIAIAKRALDVCGHYARPDIFKLTVNTAKQDPVDFKR</sequence>